<dbReference type="PANTHER" id="PTHR22930:SF85">
    <property type="entry name" value="GH03217P-RELATED"/>
    <property type="match status" value="1"/>
</dbReference>
<proteinExistence type="inferred from homology"/>
<name>A0A6S7KCP9_PARCT</name>
<evidence type="ECO:0000313" key="8">
    <source>
        <dbReference type="EMBL" id="CAB4043185.1"/>
    </source>
</evidence>
<comment type="similarity">
    <text evidence="3">Belongs to the HARBI1 family.</text>
</comment>
<dbReference type="PANTHER" id="PTHR22930">
    <property type="match status" value="1"/>
</dbReference>
<evidence type="ECO:0000256" key="2">
    <source>
        <dbReference type="ARBA" id="ARBA00004123"/>
    </source>
</evidence>
<dbReference type="OrthoDB" id="5973363at2759"/>
<dbReference type="InterPro" id="IPR045249">
    <property type="entry name" value="HARBI1-like"/>
</dbReference>
<dbReference type="GO" id="GO:0005634">
    <property type="term" value="C:nucleus"/>
    <property type="evidence" value="ECO:0007669"/>
    <property type="project" value="UniProtKB-SubCell"/>
</dbReference>
<dbReference type="Pfam" id="PF13359">
    <property type="entry name" value="DDE_Tnp_4"/>
    <property type="match status" value="1"/>
</dbReference>
<accession>A0A6S7KCP9</accession>
<dbReference type="GO" id="GO:0004518">
    <property type="term" value="F:nuclease activity"/>
    <property type="evidence" value="ECO:0007669"/>
    <property type="project" value="UniProtKB-KW"/>
</dbReference>
<protein>
    <submittedName>
        <fullName evidence="8">Uncharacterized protein</fullName>
    </submittedName>
</protein>
<comment type="subcellular location">
    <subcellularLocation>
        <location evidence="2">Nucleus</location>
    </subcellularLocation>
</comment>
<dbReference type="AlphaFoldDB" id="A0A6S7KCP9"/>
<keyword evidence="5" id="KW-0479">Metal-binding</keyword>
<organism evidence="8 9">
    <name type="scientific">Paramuricea clavata</name>
    <name type="common">Red gorgonian</name>
    <name type="synonym">Violescent sea-whip</name>
    <dbReference type="NCBI Taxonomy" id="317549"/>
    <lineage>
        <taxon>Eukaryota</taxon>
        <taxon>Metazoa</taxon>
        <taxon>Cnidaria</taxon>
        <taxon>Anthozoa</taxon>
        <taxon>Octocorallia</taxon>
        <taxon>Malacalcyonacea</taxon>
        <taxon>Plexauridae</taxon>
        <taxon>Paramuricea</taxon>
    </lineage>
</organism>
<keyword evidence="4" id="KW-0540">Nuclease</keyword>
<dbReference type="InterPro" id="IPR027806">
    <property type="entry name" value="HARBI1_dom"/>
</dbReference>
<keyword evidence="9" id="KW-1185">Reference proteome</keyword>
<evidence type="ECO:0000256" key="7">
    <source>
        <dbReference type="ARBA" id="ARBA00023242"/>
    </source>
</evidence>
<dbReference type="EMBL" id="CACRXK020031728">
    <property type="protein sequence ID" value="CAB4043185.1"/>
    <property type="molecule type" value="Genomic_DNA"/>
</dbReference>
<dbReference type="Proteomes" id="UP001152795">
    <property type="component" value="Unassembled WGS sequence"/>
</dbReference>
<comment type="caution">
    <text evidence="8">The sequence shown here is derived from an EMBL/GenBank/DDBJ whole genome shotgun (WGS) entry which is preliminary data.</text>
</comment>
<evidence type="ECO:0000256" key="3">
    <source>
        <dbReference type="ARBA" id="ARBA00006958"/>
    </source>
</evidence>
<evidence type="ECO:0000256" key="6">
    <source>
        <dbReference type="ARBA" id="ARBA00022801"/>
    </source>
</evidence>
<evidence type="ECO:0000256" key="5">
    <source>
        <dbReference type="ARBA" id="ARBA00022723"/>
    </source>
</evidence>
<evidence type="ECO:0000256" key="1">
    <source>
        <dbReference type="ARBA" id="ARBA00001968"/>
    </source>
</evidence>
<keyword evidence="6" id="KW-0378">Hydrolase</keyword>
<dbReference type="GO" id="GO:0016787">
    <property type="term" value="F:hydrolase activity"/>
    <property type="evidence" value="ECO:0007669"/>
    <property type="project" value="UniProtKB-KW"/>
</dbReference>
<comment type="cofactor">
    <cofactor evidence="1">
        <name>a divalent metal cation</name>
        <dbReference type="ChEBI" id="CHEBI:60240"/>
    </cofactor>
</comment>
<gene>
    <name evidence="8" type="ORF">PACLA_8A020515</name>
</gene>
<dbReference type="GO" id="GO:0046872">
    <property type="term" value="F:metal ion binding"/>
    <property type="evidence" value="ECO:0007669"/>
    <property type="project" value="UniProtKB-KW"/>
</dbReference>
<keyword evidence="7" id="KW-0539">Nucleus</keyword>
<evidence type="ECO:0000313" key="9">
    <source>
        <dbReference type="Proteomes" id="UP001152795"/>
    </source>
</evidence>
<evidence type="ECO:0000256" key="4">
    <source>
        <dbReference type="ARBA" id="ARBA00022722"/>
    </source>
</evidence>
<sequence>MILDKIIRNLVKPATTEEPVSPECRLAICLYRLARGDYYYTLSEMSGLGTATIQGIVNEVCEAIVINLWSSSVSAHFPTSEEQVQEKIIDMEERWQFPCCWAAIDGCHISIKCPAGGGEAAKEYHNFKNFYSIVLMGLIDAKYRFIWASAGFPGNTHDSMILQATQLWKDINENDLIPTISKKIGNVEVGPLVVADSAFPFSTWLMKPYTCAILTPEERYFNYRLSRARMVTECAYGQLKGRFRVLHRKSECNEDTMKAITLACIVLHNICIECDEALPMQLDLSNNISGRRDRETVRQLLNMRSCARVKDTSVQAGKIRAALKEKVWKEKQGHGVC</sequence>
<reference evidence="8" key="1">
    <citation type="submission" date="2020-04" db="EMBL/GenBank/DDBJ databases">
        <authorList>
            <person name="Alioto T."/>
            <person name="Alioto T."/>
            <person name="Gomez Garrido J."/>
        </authorList>
    </citation>
    <scope>NUCLEOTIDE SEQUENCE</scope>
    <source>
        <strain evidence="8">A484AB</strain>
    </source>
</reference>